<evidence type="ECO:0000313" key="4">
    <source>
        <dbReference type="Proteomes" id="UP000187203"/>
    </source>
</evidence>
<comment type="caution">
    <text evidence="3">The sequence shown here is derived from an EMBL/GenBank/DDBJ whole genome shotgun (WGS) entry which is preliminary data.</text>
</comment>
<dbReference type="AlphaFoldDB" id="A0A1R3GYV8"/>
<reference evidence="4" key="1">
    <citation type="submission" date="2013-09" db="EMBL/GenBank/DDBJ databases">
        <title>Corchorus olitorius genome sequencing.</title>
        <authorList>
            <person name="Alam M."/>
            <person name="Haque M.S."/>
            <person name="Islam M.S."/>
            <person name="Emdad E.M."/>
            <person name="Islam M.M."/>
            <person name="Ahmed B."/>
            <person name="Halim A."/>
            <person name="Hossen Q.M.M."/>
            <person name="Hossain M.Z."/>
            <person name="Ahmed R."/>
            <person name="Khan M.M."/>
            <person name="Islam R."/>
            <person name="Rashid M.M."/>
            <person name="Khan S.A."/>
            <person name="Rahman M.S."/>
            <person name="Alam M."/>
            <person name="Yahiya A.S."/>
            <person name="Khan M.S."/>
            <person name="Azam M.S."/>
            <person name="Haque T."/>
            <person name="Lashkar M.Z.H."/>
            <person name="Akhand A.I."/>
            <person name="Morshed G."/>
            <person name="Roy S."/>
            <person name="Uddin K.S."/>
            <person name="Rabeya T."/>
            <person name="Hossain A.S."/>
            <person name="Chowdhury A."/>
            <person name="Snigdha A.R."/>
            <person name="Mortoza M.S."/>
            <person name="Matin S.A."/>
            <person name="Hoque S.M.E."/>
            <person name="Islam M.K."/>
            <person name="Roy D.K."/>
            <person name="Haider R."/>
            <person name="Moosa M.M."/>
            <person name="Elias S.M."/>
            <person name="Hasan A.M."/>
            <person name="Jahan S."/>
            <person name="Shafiuddin M."/>
            <person name="Mahmood N."/>
            <person name="Shommy N.S."/>
        </authorList>
    </citation>
    <scope>NUCLEOTIDE SEQUENCE [LARGE SCALE GENOMIC DNA]</scope>
    <source>
        <strain evidence="4">cv. O-4</strain>
    </source>
</reference>
<protein>
    <submittedName>
        <fullName evidence="3">Uncharacterized protein</fullName>
    </submittedName>
</protein>
<keyword evidence="2" id="KW-0732">Signal</keyword>
<evidence type="ECO:0000313" key="3">
    <source>
        <dbReference type="EMBL" id="OMO63273.1"/>
    </source>
</evidence>
<accession>A0A1R3GYV8</accession>
<evidence type="ECO:0000256" key="2">
    <source>
        <dbReference type="SAM" id="SignalP"/>
    </source>
</evidence>
<organism evidence="3 4">
    <name type="scientific">Corchorus olitorius</name>
    <dbReference type="NCBI Taxonomy" id="93759"/>
    <lineage>
        <taxon>Eukaryota</taxon>
        <taxon>Viridiplantae</taxon>
        <taxon>Streptophyta</taxon>
        <taxon>Embryophyta</taxon>
        <taxon>Tracheophyta</taxon>
        <taxon>Spermatophyta</taxon>
        <taxon>Magnoliopsida</taxon>
        <taxon>eudicotyledons</taxon>
        <taxon>Gunneridae</taxon>
        <taxon>Pentapetalae</taxon>
        <taxon>rosids</taxon>
        <taxon>malvids</taxon>
        <taxon>Malvales</taxon>
        <taxon>Malvaceae</taxon>
        <taxon>Grewioideae</taxon>
        <taxon>Apeibeae</taxon>
        <taxon>Corchorus</taxon>
    </lineage>
</organism>
<dbReference type="EMBL" id="AWUE01021135">
    <property type="protein sequence ID" value="OMO63273.1"/>
    <property type="molecule type" value="Genomic_DNA"/>
</dbReference>
<dbReference type="Proteomes" id="UP000187203">
    <property type="component" value="Unassembled WGS sequence"/>
</dbReference>
<feature type="compositionally biased region" description="Basic and acidic residues" evidence="1">
    <location>
        <begin position="72"/>
        <end position="85"/>
    </location>
</feature>
<name>A0A1R3GYV8_9ROSI</name>
<evidence type="ECO:0000256" key="1">
    <source>
        <dbReference type="SAM" id="MobiDB-lite"/>
    </source>
</evidence>
<feature type="chain" id="PRO_5013226730" evidence="2">
    <location>
        <begin position="27"/>
        <end position="96"/>
    </location>
</feature>
<gene>
    <name evidence="3" type="ORF">COLO4_32591</name>
</gene>
<proteinExistence type="predicted"/>
<keyword evidence="4" id="KW-1185">Reference proteome</keyword>
<dbReference type="OrthoDB" id="10407975at2759"/>
<feature type="region of interest" description="Disordered" evidence="1">
    <location>
        <begin position="40"/>
        <end position="96"/>
    </location>
</feature>
<sequence>MGGQRRVNVAIVLLFLSLLVISKTQAHMYSLRGLKLTSGSLRGMEMKEPSSSSSSLKTLERSGPSPNGPGHKSRDELSPHKEKLAEGLLHFSRIHH</sequence>
<feature type="signal peptide" evidence="2">
    <location>
        <begin position="1"/>
        <end position="26"/>
    </location>
</feature>